<name>A0A0W8F4Y9_9ZZZZ</name>
<sequence length="260" mass="28074">MIHGKTLLYLIALSICLFVGITGGQDWLVGGYVSSIGPYDGDPAISGLKRWLDYPIPTATWYGSNGSVYYVPYGLPYGTYSTYSAAYYPTPGWTPVYGTGWQIYNKEWAKTLEYAQTRSSLRVYPRQTVAYPPTQSAAPVSATAQPAITTTQSTSASAQSISPTTSPAITQTAAPTAGDSTAIIVSQGMRGYQVYLDGVYIGTEGTGGDPLDGRFSFKVVGNQNHEVRVYDGQFNYPKIMWFDAGGSKTIYVEPGTAVYI</sequence>
<dbReference type="AlphaFoldDB" id="A0A0W8F4Y9"/>
<evidence type="ECO:0000313" key="2">
    <source>
        <dbReference type="EMBL" id="KUG15975.1"/>
    </source>
</evidence>
<feature type="region of interest" description="Disordered" evidence="1">
    <location>
        <begin position="135"/>
        <end position="173"/>
    </location>
</feature>
<protein>
    <recommendedName>
        <fullName evidence="3">PEGA domain-containing protein</fullName>
    </recommendedName>
</protein>
<evidence type="ECO:0008006" key="3">
    <source>
        <dbReference type="Google" id="ProtNLM"/>
    </source>
</evidence>
<dbReference type="EMBL" id="LNQE01001517">
    <property type="protein sequence ID" value="KUG15975.1"/>
    <property type="molecule type" value="Genomic_DNA"/>
</dbReference>
<accession>A0A0W8F4Y9</accession>
<organism evidence="2">
    <name type="scientific">hydrocarbon metagenome</name>
    <dbReference type="NCBI Taxonomy" id="938273"/>
    <lineage>
        <taxon>unclassified sequences</taxon>
        <taxon>metagenomes</taxon>
        <taxon>ecological metagenomes</taxon>
    </lineage>
</organism>
<comment type="caution">
    <text evidence="2">The sequence shown here is derived from an EMBL/GenBank/DDBJ whole genome shotgun (WGS) entry which is preliminary data.</text>
</comment>
<feature type="compositionally biased region" description="Low complexity" evidence="1">
    <location>
        <begin position="141"/>
        <end position="168"/>
    </location>
</feature>
<reference evidence="2" key="1">
    <citation type="journal article" date="2015" name="Proc. Natl. Acad. Sci. U.S.A.">
        <title>Networks of energetic and metabolic interactions define dynamics in microbial communities.</title>
        <authorList>
            <person name="Embree M."/>
            <person name="Liu J.K."/>
            <person name="Al-Bassam M.M."/>
            <person name="Zengler K."/>
        </authorList>
    </citation>
    <scope>NUCLEOTIDE SEQUENCE</scope>
</reference>
<evidence type="ECO:0000256" key="1">
    <source>
        <dbReference type="SAM" id="MobiDB-lite"/>
    </source>
</evidence>
<proteinExistence type="predicted"/>
<gene>
    <name evidence="2" type="ORF">ASZ90_014306</name>
</gene>